<dbReference type="PANTHER" id="PTHR10746">
    <property type="entry name" value="50S RIBOSOMAL PROTEIN L4"/>
    <property type="match status" value="1"/>
</dbReference>
<dbReference type="GO" id="GO:0005840">
    <property type="term" value="C:ribosome"/>
    <property type="evidence" value="ECO:0007669"/>
    <property type="project" value="UniProtKB-KW"/>
</dbReference>
<dbReference type="InterPro" id="IPR013005">
    <property type="entry name" value="Ribosomal_uL4-like"/>
</dbReference>
<protein>
    <recommendedName>
        <fullName evidence="4 5">Large ribosomal subunit protein uL4</fullName>
    </recommendedName>
</protein>
<gene>
    <name evidence="5" type="primary">rplD</name>
    <name evidence="7" type="ORF">COW24_02790</name>
</gene>
<reference evidence="7 8" key="1">
    <citation type="submission" date="2017-09" db="EMBL/GenBank/DDBJ databases">
        <title>Depth-based differentiation of microbial function through sediment-hosted aquifers and enrichment of novel symbionts in the deep terrestrial subsurface.</title>
        <authorList>
            <person name="Probst A.J."/>
            <person name="Ladd B."/>
            <person name="Jarett J.K."/>
            <person name="Geller-Mcgrath D.E."/>
            <person name="Sieber C.M."/>
            <person name="Emerson J.B."/>
            <person name="Anantharaman K."/>
            <person name="Thomas B.C."/>
            <person name="Malmstrom R."/>
            <person name="Stieglmeier M."/>
            <person name="Klingl A."/>
            <person name="Woyke T."/>
            <person name="Ryan C.M."/>
            <person name="Banfield J.F."/>
        </authorList>
    </citation>
    <scope>NUCLEOTIDE SEQUENCE [LARGE SCALE GENOMIC DNA]</scope>
    <source>
        <strain evidence="7">CG15_BIG_FIL_POST_REV_8_21_14_020_45_12</strain>
    </source>
</reference>
<dbReference type="Pfam" id="PF00573">
    <property type="entry name" value="Ribosomal_L4"/>
    <property type="match status" value="1"/>
</dbReference>
<dbReference type="NCBIfam" id="TIGR03953">
    <property type="entry name" value="rplD_bact"/>
    <property type="match status" value="1"/>
</dbReference>
<dbReference type="AlphaFoldDB" id="A0A2M7H3Q7"/>
<dbReference type="SUPFAM" id="SSF52166">
    <property type="entry name" value="Ribosomal protein L4"/>
    <property type="match status" value="1"/>
</dbReference>
<feature type="region of interest" description="Disordered" evidence="6">
    <location>
        <begin position="47"/>
        <end position="98"/>
    </location>
</feature>
<dbReference type="EMBL" id="PFGC01000037">
    <property type="protein sequence ID" value="PIW36861.1"/>
    <property type="molecule type" value="Genomic_DNA"/>
</dbReference>
<evidence type="ECO:0000256" key="5">
    <source>
        <dbReference type="HAMAP-Rule" id="MF_01328"/>
    </source>
</evidence>
<sequence>MLQVPVYNLKGEETGKLELSESVFAVKAQPVLVQSVARAMRANAASPFANTKGRAEKRGGGRKPWRQKGTGRARHGSSRSPIWRGGGVTFGPTSARNQEMKINKKEKRSALAMMLSDKVTEQMLVVVESWDDLEGKTSQLVDFLNVMPTKGRSVLVASGEKNDKLIRAANNIQRIDTSMATSLNVFSLLNKQYLVIDAAGIKVLTEQYS</sequence>
<evidence type="ECO:0000256" key="4">
    <source>
        <dbReference type="ARBA" id="ARBA00035244"/>
    </source>
</evidence>
<proteinExistence type="inferred from homology"/>
<keyword evidence="5" id="KW-0699">rRNA-binding</keyword>
<evidence type="ECO:0000256" key="1">
    <source>
        <dbReference type="ARBA" id="ARBA00010528"/>
    </source>
</evidence>
<dbReference type="Proteomes" id="UP000230292">
    <property type="component" value="Unassembled WGS sequence"/>
</dbReference>
<accession>A0A2M7H3Q7</accession>
<dbReference type="InterPro" id="IPR023574">
    <property type="entry name" value="Ribosomal_uL4_dom_sf"/>
</dbReference>
<name>A0A2M7H3Q7_9BACT</name>
<dbReference type="PANTHER" id="PTHR10746:SF6">
    <property type="entry name" value="LARGE RIBOSOMAL SUBUNIT PROTEIN UL4M"/>
    <property type="match status" value="1"/>
</dbReference>
<dbReference type="GO" id="GO:1990904">
    <property type="term" value="C:ribonucleoprotein complex"/>
    <property type="evidence" value="ECO:0007669"/>
    <property type="project" value="UniProtKB-KW"/>
</dbReference>
<dbReference type="GO" id="GO:0003735">
    <property type="term" value="F:structural constituent of ribosome"/>
    <property type="evidence" value="ECO:0007669"/>
    <property type="project" value="InterPro"/>
</dbReference>
<feature type="compositionally biased region" description="Basic residues" evidence="6">
    <location>
        <begin position="60"/>
        <end position="77"/>
    </location>
</feature>
<dbReference type="Gene3D" id="3.40.1370.10">
    <property type="match status" value="1"/>
</dbReference>
<comment type="similarity">
    <text evidence="1 5">Belongs to the universal ribosomal protein uL4 family.</text>
</comment>
<dbReference type="InterPro" id="IPR002136">
    <property type="entry name" value="Ribosomal_uL4"/>
</dbReference>
<dbReference type="GO" id="GO:0019843">
    <property type="term" value="F:rRNA binding"/>
    <property type="evidence" value="ECO:0007669"/>
    <property type="project" value="UniProtKB-UniRule"/>
</dbReference>
<keyword evidence="3 5" id="KW-0687">Ribonucleoprotein</keyword>
<organism evidence="7 8">
    <name type="scientific">Candidatus Kerfeldbacteria bacterium CG15_BIG_FIL_POST_REV_8_21_14_020_45_12</name>
    <dbReference type="NCBI Taxonomy" id="2014247"/>
    <lineage>
        <taxon>Bacteria</taxon>
        <taxon>Candidatus Kerfeldiibacteriota</taxon>
    </lineage>
</organism>
<evidence type="ECO:0000256" key="6">
    <source>
        <dbReference type="SAM" id="MobiDB-lite"/>
    </source>
</evidence>
<dbReference type="GO" id="GO:0006412">
    <property type="term" value="P:translation"/>
    <property type="evidence" value="ECO:0007669"/>
    <property type="project" value="UniProtKB-UniRule"/>
</dbReference>
<evidence type="ECO:0000313" key="8">
    <source>
        <dbReference type="Proteomes" id="UP000230292"/>
    </source>
</evidence>
<dbReference type="HAMAP" id="MF_01328_B">
    <property type="entry name" value="Ribosomal_uL4_B"/>
    <property type="match status" value="1"/>
</dbReference>
<comment type="caution">
    <text evidence="7">The sequence shown here is derived from an EMBL/GenBank/DDBJ whole genome shotgun (WGS) entry which is preliminary data.</text>
</comment>
<evidence type="ECO:0000256" key="2">
    <source>
        <dbReference type="ARBA" id="ARBA00022980"/>
    </source>
</evidence>
<evidence type="ECO:0000256" key="3">
    <source>
        <dbReference type="ARBA" id="ARBA00023274"/>
    </source>
</evidence>
<keyword evidence="5" id="KW-0694">RNA-binding</keyword>
<comment type="function">
    <text evidence="5">Forms part of the polypeptide exit tunnel.</text>
</comment>
<comment type="function">
    <text evidence="5">One of the primary rRNA binding proteins, this protein initially binds near the 5'-end of the 23S rRNA. It is important during the early stages of 50S assembly. It makes multiple contacts with different domains of the 23S rRNA in the assembled 50S subunit and ribosome.</text>
</comment>
<keyword evidence="2 5" id="KW-0689">Ribosomal protein</keyword>
<comment type="subunit">
    <text evidence="5">Part of the 50S ribosomal subunit.</text>
</comment>
<evidence type="ECO:0000313" key="7">
    <source>
        <dbReference type="EMBL" id="PIW36861.1"/>
    </source>
</evidence>